<organism evidence="2 3">
    <name type="scientific">Sagittula stellata (strain ATCC 700073 / DSM 11524 / E-37)</name>
    <dbReference type="NCBI Taxonomy" id="388399"/>
    <lineage>
        <taxon>Bacteria</taxon>
        <taxon>Pseudomonadati</taxon>
        <taxon>Pseudomonadota</taxon>
        <taxon>Alphaproteobacteria</taxon>
        <taxon>Rhodobacterales</taxon>
        <taxon>Roseobacteraceae</taxon>
        <taxon>Sagittula</taxon>
    </lineage>
</organism>
<reference evidence="2 3" key="1">
    <citation type="submission" date="2006-06" db="EMBL/GenBank/DDBJ databases">
        <authorList>
            <person name="Moran M.A."/>
            <person name="Ferriera S."/>
            <person name="Johnson J."/>
            <person name="Kravitz S."/>
            <person name="Beeson K."/>
            <person name="Sutton G."/>
            <person name="Rogers Y.-H."/>
            <person name="Friedman R."/>
            <person name="Frazier M."/>
            <person name="Venter J.C."/>
        </authorList>
    </citation>
    <scope>NUCLEOTIDE SEQUENCE [LARGE SCALE GENOMIC DNA]</scope>
    <source>
        <strain evidence="2 3">E-37</strain>
    </source>
</reference>
<dbReference type="AlphaFoldDB" id="A3K8T5"/>
<feature type="transmembrane region" description="Helical" evidence="1">
    <location>
        <begin position="84"/>
        <end position="104"/>
    </location>
</feature>
<evidence type="ECO:0000313" key="3">
    <source>
        <dbReference type="Proteomes" id="UP000005713"/>
    </source>
</evidence>
<feature type="transmembrane region" description="Helical" evidence="1">
    <location>
        <begin position="9"/>
        <end position="30"/>
    </location>
</feature>
<keyword evidence="3" id="KW-1185">Reference proteome</keyword>
<evidence type="ECO:0000313" key="2">
    <source>
        <dbReference type="EMBL" id="EBA06318.1"/>
    </source>
</evidence>
<dbReference type="InterPro" id="IPR013879">
    <property type="entry name" value="DUF1761"/>
</dbReference>
<protein>
    <recommendedName>
        <fullName evidence="4">DUF1761 domain-containing protein</fullName>
    </recommendedName>
</protein>
<keyword evidence="1" id="KW-0812">Transmembrane</keyword>
<name>A3K8T5_SAGS3</name>
<comment type="caution">
    <text evidence="2">The sequence shown here is derived from an EMBL/GenBank/DDBJ whole genome shotgun (WGS) entry which is preliminary data.</text>
</comment>
<proteinExistence type="predicted"/>
<dbReference type="eggNOG" id="ENOG50332UY">
    <property type="taxonomic scope" value="Bacteria"/>
</dbReference>
<gene>
    <name evidence="2" type="ORF">SSE37_17810</name>
</gene>
<dbReference type="Pfam" id="PF08570">
    <property type="entry name" value="DUF1761"/>
    <property type="match status" value="1"/>
</dbReference>
<evidence type="ECO:0008006" key="4">
    <source>
        <dbReference type="Google" id="ProtNLM"/>
    </source>
</evidence>
<keyword evidence="1" id="KW-0472">Membrane</keyword>
<feature type="transmembrane region" description="Helical" evidence="1">
    <location>
        <begin position="116"/>
        <end position="137"/>
    </location>
</feature>
<feature type="transmembrane region" description="Helical" evidence="1">
    <location>
        <begin position="50"/>
        <end position="72"/>
    </location>
</feature>
<keyword evidence="1" id="KW-1133">Transmembrane helix</keyword>
<dbReference type="Proteomes" id="UP000005713">
    <property type="component" value="Unassembled WGS sequence"/>
</dbReference>
<sequence length="138" mass="14602">MEQERMADLVSIICATVAAFIAGAAWYSVLSKPWLRAAGIPTDENGKPQGGGSPIVIFGLGFLMQLIVAGMMRHVFVLNGIETLGAGLVGGLGIGLFFITPWIALNNTYTMRNPKLTLIDGGYATLACTIKGIVLTLF</sequence>
<evidence type="ECO:0000256" key="1">
    <source>
        <dbReference type="SAM" id="Phobius"/>
    </source>
</evidence>
<accession>A3K8T5</accession>
<dbReference type="EMBL" id="AAYA01000016">
    <property type="protein sequence ID" value="EBA06318.1"/>
    <property type="molecule type" value="Genomic_DNA"/>
</dbReference>